<organism evidence="9 10">
    <name type="scientific">Ezakiella coagulans</name>
    <dbReference type="NCBI Taxonomy" id="46507"/>
    <lineage>
        <taxon>Bacteria</taxon>
        <taxon>Bacillati</taxon>
        <taxon>Bacillota</taxon>
        <taxon>Tissierellia</taxon>
        <taxon>Ezakiella</taxon>
    </lineage>
</organism>
<dbReference type="InterPro" id="IPR017871">
    <property type="entry name" value="ABC_transporter-like_CS"/>
</dbReference>
<dbReference type="Proteomes" id="UP000245793">
    <property type="component" value="Unassembled WGS sequence"/>
</dbReference>
<evidence type="ECO:0000256" key="2">
    <source>
        <dbReference type="ARBA" id="ARBA00005417"/>
    </source>
</evidence>
<dbReference type="InterPro" id="IPR003439">
    <property type="entry name" value="ABC_transporter-like_ATP-bd"/>
</dbReference>
<dbReference type="InterPro" id="IPR050388">
    <property type="entry name" value="ABC_Ni/Peptide_Import"/>
</dbReference>
<dbReference type="Gene3D" id="3.40.50.300">
    <property type="entry name" value="P-loop containing nucleotide triphosphate hydrolases"/>
    <property type="match status" value="1"/>
</dbReference>
<comment type="caution">
    <text evidence="9">The sequence shown here is derived from an EMBL/GenBank/DDBJ whole genome shotgun (WGS) entry which is preliminary data.</text>
</comment>
<feature type="domain" description="ABC transporter" evidence="8">
    <location>
        <begin position="2"/>
        <end position="240"/>
    </location>
</feature>
<name>A0A2U1E6W1_9FIRM</name>
<comment type="similarity">
    <text evidence="2">Belongs to the ABC transporter superfamily.</text>
</comment>
<evidence type="ECO:0000256" key="4">
    <source>
        <dbReference type="ARBA" id="ARBA00022475"/>
    </source>
</evidence>
<dbReference type="Pfam" id="PF00005">
    <property type="entry name" value="ABC_tran"/>
    <property type="match status" value="1"/>
</dbReference>
<dbReference type="PROSITE" id="PS00211">
    <property type="entry name" value="ABC_TRANSPORTER_1"/>
    <property type="match status" value="1"/>
</dbReference>
<dbReference type="GO" id="GO:0016887">
    <property type="term" value="F:ATP hydrolysis activity"/>
    <property type="evidence" value="ECO:0007669"/>
    <property type="project" value="InterPro"/>
</dbReference>
<proteinExistence type="inferred from homology"/>
<dbReference type="PROSITE" id="PS50893">
    <property type="entry name" value="ABC_TRANSPORTER_2"/>
    <property type="match status" value="1"/>
</dbReference>
<comment type="subcellular location">
    <subcellularLocation>
        <location evidence="1">Cell membrane</location>
        <topology evidence="1">Peripheral membrane protein</topology>
    </subcellularLocation>
</comment>
<keyword evidence="4" id="KW-1003">Cell membrane</keyword>
<evidence type="ECO:0000256" key="6">
    <source>
        <dbReference type="ARBA" id="ARBA00022840"/>
    </source>
</evidence>
<dbReference type="PANTHER" id="PTHR43297">
    <property type="entry name" value="OLIGOPEPTIDE TRANSPORT ATP-BINDING PROTEIN APPD"/>
    <property type="match status" value="1"/>
</dbReference>
<reference evidence="9 10" key="1">
    <citation type="submission" date="2018-04" db="EMBL/GenBank/DDBJ databases">
        <title>Genomic Encyclopedia of Type Strains, Phase IV (KMG-IV): sequencing the most valuable type-strain genomes for metagenomic binning, comparative biology and taxonomic classification.</title>
        <authorList>
            <person name="Goeker M."/>
        </authorList>
    </citation>
    <scope>NUCLEOTIDE SEQUENCE [LARGE SCALE GENOMIC DNA]</scope>
    <source>
        <strain evidence="9 10">DSM 20705</strain>
    </source>
</reference>
<protein>
    <submittedName>
        <fullName evidence="9">Oligopeptide transport system ATP-binding protein</fullName>
    </submittedName>
</protein>
<evidence type="ECO:0000259" key="8">
    <source>
        <dbReference type="PROSITE" id="PS50893"/>
    </source>
</evidence>
<evidence type="ECO:0000256" key="7">
    <source>
        <dbReference type="ARBA" id="ARBA00023136"/>
    </source>
</evidence>
<dbReference type="SMART" id="SM00382">
    <property type="entry name" value="AAA"/>
    <property type="match status" value="1"/>
</dbReference>
<sequence length="252" mass="28065">MIELKNYSVSLSDNTIIKDINLNLEPGSSLGIIGASGAGKSFTFRSALGLINNAKIDGEIFYNHEKVQTNLKDKLKKSIGYITQDVQNSLNPYIKIIDQMVSDLIFVKGISKKAATEIALDSLENIGINKENAKKFPEEFSGGMQQRVVIAMILNREPELLIADEISSALDRDSTDMAISIIKSHIEKTNMSLIYITHNPFDAIQLTDRICVFKDGKITEDKNSKEIFDSKDENTQSLLQSARIIYGQNSRD</sequence>
<evidence type="ECO:0000256" key="5">
    <source>
        <dbReference type="ARBA" id="ARBA00022741"/>
    </source>
</evidence>
<dbReference type="RefSeq" id="WP_116479577.1">
    <property type="nucleotide sequence ID" value="NZ_JBKYKF010000081.1"/>
</dbReference>
<keyword evidence="3" id="KW-0813">Transport</keyword>
<dbReference type="SUPFAM" id="SSF52540">
    <property type="entry name" value="P-loop containing nucleoside triphosphate hydrolases"/>
    <property type="match status" value="1"/>
</dbReference>
<keyword evidence="6 9" id="KW-0067">ATP-binding</keyword>
<accession>A0A2U1E6W1</accession>
<keyword evidence="10" id="KW-1185">Reference proteome</keyword>
<dbReference type="GO" id="GO:0005524">
    <property type="term" value="F:ATP binding"/>
    <property type="evidence" value="ECO:0007669"/>
    <property type="project" value="UniProtKB-KW"/>
</dbReference>
<dbReference type="PANTHER" id="PTHR43297:SF2">
    <property type="entry name" value="DIPEPTIDE TRANSPORT ATP-BINDING PROTEIN DPPD"/>
    <property type="match status" value="1"/>
</dbReference>
<evidence type="ECO:0000256" key="1">
    <source>
        <dbReference type="ARBA" id="ARBA00004202"/>
    </source>
</evidence>
<evidence type="ECO:0000313" key="9">
    <source>
        <dbReference type="EMBL" id="PVY95678.1"/>
    </source>
</evidence>
<evidence type="ECO:0000256" key="3">
    <source>
        <dbReference type="ARBA" id="ARBA00022448"/>
    </source>
</evidence>
<dbReference type="EMBL" id="QEKV01000001">
    <property type="protein sequence ID" value="PVY95678.1"/>
    <property type="molecule type" value="Genomic_DNA"/>
</dbReference>
<gene>
    <name evidence="9" type="ORF">C7381_101204</name>
</gene>
<dbReference type="AlphaFoldDB" id="A0A2U1E6W1"/>
<keyword evidence="5" id="KW-0547">Nucleotide-binding</keyword>
<dbReference type="InterPro" id="IPR003593">
    <property type="entry name" value="AAA+_ATPase"/>
</dbReference>
<evidence type="ECO:0000313" key="10">
    <source>
        <dbReference type="Proteomes" id="UP000245793"/>
    </source>
</evidence>
<dbReference type="InterPro" id="IPR027417">
    <property type="entry name" value="P-loop_NTPase"/>
</dbReference>
<keyword evidence="7" id="KW-0472">Membrane</keyword>
<dbReference type="GO" id="GO:0005886">
    <property type="term" value="C:plasma membrane"/>
    <property type="evidence" value="ECO:0007669"/>
    <property type="project" value="UniProtKB-SubCell"/>
</dbReference>